<dbReference type="Gene3D" id="1.10.760.10">
    <property type="entry name" value="Cytochrome c-like domain"/>
    <property type="match status" value="2"/>
</dbReference>
<evidence type="ECO:0000256" key="1">
    <source>
        <dbReference type="ARBA" id="ARBA00022617"/>
    </source>
</evidence>
<feature type="chain" id="PRO_5017374713" evidence="5">
    <location>
        <begin position="21"/>
        <end position="231"/>
    </location>
</feature>
<dbReference type="PROSITE" id="PS51007">
    <property type="entry name" value="CYTC"/>
    <property type="match status" value="1"/>
</dbReference>
<keyword evidence="1 4" id="KW-0349">Heme</keyword>
<dbReference type="GO" id="GO:0016491">
    <property type="term" value="F:oxidoreductase activity"/>
    <property type="evidence" value="ECO:0007669"/>
    <property type="project" value="InterPro"/>
</dbReference>
<dbReference type="GO" id="GO:0046872">
    <property type="term" value="F:metal ion binding"/>
    <property type="evidence" value="ECO:0007669"/>
    <property type="project" value="UniProtKB-KW"/>
</dbReference>
<dbReference type="GO" id="GO:0009055">
    <property type="term" value="F:electron transfer activity"/>
    <property type="evidence" value="ECO:0007669"/>
    <property type="project" value="InterPro"/>
</dbReference>
<keyword evidence="3 4" id="KW-0408">Iron</keyword>
<dbReference type="EMBL" id="RAWK01000005">
    <property type="protein sequence ID" value="RKH74442.1"/>
    <property type="molecule type" value="Genomic_DNA"/>
</dbReference>
<evidence type="ECO:0000313" key="8">
    <source>
        <dbReference type="Proteomes" id="UP000267003"/>
    </source>
</evidence>
<dbReference type="InterPro" id="IPR051459">
    <property type="entry name" value="Cytochrome_c-type_DH"/>
</dbReference>
<evidence type="ECO:0000256" key="5">
    <source>
        <dbReference type="SAM" id="SignalP"/>
    </source>
</evidence>
<keyword evidence="2 4" id="KW-0479">Metal-binding</keyword>
<dbReference type="GO" id="GO:0020037">
    <property type="term" value="F:heme binding"/>
    <property type="evidence" value="ECO:0007669"/>
    <property type="project" value="InterPro"/>
</dbReference>
<dbReference type="RefSeq" id="WP_120553483.1">
    <property type="nucleotide sequence ID" value="NZ_RAWK01000005.1"/>
</dbReference>
<feature type="signal peptide" evidence="5">
    <location>
        <begin position="1"/>
        <end position="20"/>
    </location>
</feature>
<evidence type="ECO:0000256" key="3">
    <source>
        <dbReference type="ARBA" id="ARBA00023004"/>
    </source>
</evidence>
<evidence type="ECO:0000256" key="4">
    <source>
        <dbReference type="PROSITE-ProRule" id="PRU00433"/>
    </source>
</evidence>
<proteinExistence type="predicted"/>
<evidence type="ECO:0000259" key="6">
    <source>
        <dbReference type="PROSITE" id="PS51007"/>
    </source>
</evidence>
<dbReference type="Pfam" id="PF13442">
    <property type="entry name" value="Cytochrome_CBB3"/>
    <property type="match status" value="1"/>
</dbReference>
<organism evidence="7 8">
    <name type="scientific">Corallococcus aberystwythensis</name>
    <dbReference type="NCBI Taxonomy" id="2316722"/>
    <lineage>
        <taxon>Bacteria</taxon>
        <taxon>Pseudomonadati</taxon>
        <taxon>Myxococcota</taxon>
        <taxon>Myxococcia</taxon>
        <taxon>Myxococcales</taxon>
        <taxon>Cystobacterineae</taxon>
        <taxon>Myxococcaceae</taxon>
        <taxon>Corallococcus</taxon>
    </lineage>
</organism>
<dbReference type="InterPro" id="IPR004852">
    <property type="entry name" value="Di-haem_cyt_c_peroxidsae"/>
</dbReference>
<dbReference type="PANTHER" id="PTHR35008:SF8">
    <property type="entry name" value="ALCOHOL DEHYDROGENASE CYTOCHROME C SUBUNIT"/>
    <property type="match status" value="1"/>
</dbReference>
<comment type="caution">
    <text evidence="7">The sequence shown here is derived from an EMBL/GenBank/DDBJ whole genome shotgun (WGS) entry which is preliminary data.</text>
</comment>
<dbReference type="InterPro" id="IPR009056">
    <property type="entry name" value="Cyt_c-like_dom"/>
</dbReference>
<evidence type="ECO:0000256" key="2">
    <source>
        <dbReference type="ARBA" id="ARBA00022723"/>
    </source>
</evidence>
<sequence length="231" mass="25152">MKWLGMLAVLLVGCRGPTPAAEFGETLFQDARLSDSQFNSFSCATCHATSATPDPDRMLAGYPLENVAFRKSWWGGYETDLLSAVNFCYLGFMRGVSPLTREDPKARALYEYLVRISPDTEAPALPFTVVKDIQDVPPGDAARGGAVYRAACQTCHGATHTGEGRLTTFASLLPEVMDDYDALFPGIPRRLVVIEKLRHGSFFAVGGTMPLYSREALSDEDLAAVLTFLGL</sequence>
<dbReference type="Pfam" id="PF03150">
    <property type="entry name" value="CCP_MauG"/>
    <property type="match status" value="1"/>
</dbReference>
<protein>
    <submittedName>
        <fullName evidence="7">Cytochrome C oxidase Cbb3</fullName>
    </submittedName>
</protein>
<dbReference type="AlphaFoldDB" id="A0A3A8RAX6"/>
<accession>A0A3A8RAX6</accession>
<dbReference type="OrthoDB" id="9779283at2"/>
<gene>
    <name evidence="7" type="ORF">D7W81_01370</name>
</gene>
<dbReference type="PANTHER" id="PTHR35008">
    <property type="entry name" value="BLL4482 PROTEIN-RELATED"/>
    <property type="match status" value="1"/>
</dbReference>
<reference evidence="8" key="1">
    <citation type="submission" date="2018-09" db="EMBL/GenBank/DDBJ databases">
        <authorList>
            <person name="Livingstone P.G."/>
            <person name="Whitworth D.E."/>
        </authorList>
    </citation>
    <scope>NUCLEOTIDE SEQUENCE [LARGE SCALE GENOMIC DNA]</scope>
    <source>
        <strain evidence="8">AB050A</strain>
    </source>
</reference>
<feature type="domain" description="Cytochrome c" evidence="6">
    <location>
        <begin position="139"/>
        <end position="231"/>
    </location>
</feature>
<name>A0A3A8RAX6_9BACT</name>
<dbReference type="Proteomes" id="UP000267003">
    <property type="component" value="Unassembled WGS sequence"/>
</dbReference>
<keyword evidence="5" id="KW-0732">Signal</keyword>
<dbReference type="InterPro" id="IPR036909">
    <property type="entry name" value="Cyt_c-like_dom_sf"/>
</dbReference>
<evidence type="ECO:0000313" key="7">
    <source>
        <dbReference type="EMBL" id="RKH74442.1"/>
    </source>
</evidence>
<keyword evidence="8" id="KW-1185">Reference proteome</keyword>
<dbReference type="SUPFAM" id="SSF46626">
    <property type="entry name" value="Cytochrome c"/>
    <property type="match status" value="2"/>
</dbReference>